<dbReference type="PANTHER" id="PTHR30026">
    <property type="entry name" value="OUTER MEMBRANE PROTEIN TOLC"/>
    <property type="match status" value="1"/>
</dbReference>
<protein>
    <submittedName>
        <fullName evidence="11">Outer membrane protein TolC</fullName>
    </submittedName>
</protein>
<dbReference type="Gene3D" id="1.20.1600.10">
    <property type="entry name" value="Outer membrane efflux proteins (OEP)"/>
    <property type="match status" value="2"/>
</dbReference>
<keyword evidence="4" id="KW-1134">Transmembrane beta strand</keyword>
<evidence type="ECO:0000256" key="7">
    <source>
        <dbReference type="ARBA" id="ARBA00023237"/>
    </source>
</evidence>
<evidence type="ECO:0000256" key="5">
    <source>
        <dbReference type="ARBA" id="ARBA00022692"/>
    </source>
</evidence>
<evidence type="ECO:0000256" key="4">
    <source>
        <dbReference type="ARBA" id="ARBA00022452"/>
    </source>
</evidence>
<feature type="coiled-coil region" evidence="8">
    <location>
        <begin position="535"/>
        <end position="566"/>
    </location>
</feature>
<accession>A0A1G7MX79</accession>
<evidence type="ECO:0000256" key="8">
    <source>
        <dbReference type="SAM" id="Coils"/>
    </source>
</evidence>
<evidence type="ECO:0000256" key="3">
    <source>
        <dbReference type="ARBA" id="ARBA00022448"/>
    </source>
</evidence>
<feature type="chain" id="PRO_5009242036" evidence="10">
    <location>
        <begin position="33"/>
        <end position="662"/>
    </location>
</feature>
<keyword evidence="7" id="KW-0998">Cell outer membrane</keyword>
<keyword evidence="5" id="KW-0812">Transmembrane</keyword>
<sequence length="662" mass="70757">MASAKHDRYRELLHTACIGTMALAFSAVHLHAQDAAAPLPQNPAPTTTQLKGTATALPAPLPVTVPHSWNPFRAYMPSSVTPASIANSPRLETLTHDGKIELHLRDAIELALENNLDLAIARYNLPIAEADVMRTRAGGSTRGVNTGIVSNTPSGGSAGSGNSGGGGAGGTSAGAGGAGAGASGLVQSTLGTGTTVSSYDPLFVGDFNVHHYAEPLSNLLLNGVPILQSNTVAGDMSVQQAFATGTSVKLSFSGDRVATNSKGNFLNPQLDSYVRILVQQQLLAGFGLGPNLRYLRIAKNNQKISDAAFRLQIIATVSQIENMYWDLVSAWQDERVKQESLDFAQKTLETGRQQLALQAIPAMDVLKDEAEVAKREQDLSIAKSTLEFQSLLLKNALTRNLDDPTLEAMPVVPMDVSRPLQAMPTGDELVTRALASRLEMEEQQLDLTNRQISRKAANNALLPTVALTGYWAGTGLAGVNNPLAGVTSTVPSDYGGALRNAFNSSAPDYYVGVNVNIPIRNRVNKSDQYRSELEYRQAELLLQQLKKQIRIEVRNAEYALRQAEARVVSADKARDLARRTFDIMQQEQSFGAGSAVQTLAARNDLTTAESAYFAAVDAREKARVELERAGGMTLENNGISIESAKQGQAQLSATATPQAQTP</sequence>
<dbReference type="Pfam" id="PF02321">
    <property type="entry name" value="OEP"/>
    <property type="match status" value="1"/>
</dbReference>
<evidence type="ECO:0000256" key="2">
    <source>
        <dbReference type="ARBA" id="ARBA00007613"/>
    </source>
</evidence>
<reference evidence="11 12" key="1">
    <citation type="submission" date="2016-10" db="EMBL/GenBank/DDBJ databases">
        <authorList>
            <person name="de Groot N.N."/>
        </authorList>
    </citation>
    <scope>NUCLEOTIDE SEQUENCE [LARGE SCALE GENOMIC DNA]</scope>
    <source>
        <strain evidence="11 12">GAS232</strain>
    </source>
</reference>
<dbReference type="GO" id="GO:0009279">
    <property type="term" value="C:cell outer membrane"/>
    <property type="evidence" value="ECO:0007669"/>
    <property type="project" value="UniProtKB-SubCell"/>
</dbReference>
<gene>
    <name evidence="11" type="ORF">SAMN05444167_2930</name>
</gene>
<keyword evidence="3" id="KW-0813">Transport</keyword>
<organism evidence="11 12">
    <name type="scientific">Terriglobus roseus</name>
    <dbReference type="NCBI Taxonomy" id="392734"/>
    <lineage>
        <taxon>Bacteria</taxon>
        <taxon>Pseudomonadati</taxon>
        <taxon>Acidobacteriota</taxon>
        <taxon>Terriglobia</taxon>
        <taxon>Terriglobales</taxon>
        <taxon>Acidobacteriaceae</taxon>
        <taxon>Terriglobus</taxon>
    </lineage>
</organism>
<keyword evidence="8" id="KW-0175">Coiled coil</keyword>
<comment type="similarity">
    <text evidence="2">Belongs to the outer membrane factor (OMF) (TC 1.B.17) family.</text>
</comment>
<comment type="subcellular location">
    <subcellularLocation>
        <location evidence="1">Cell outer membrane</location>
    </subcellularLocation>
</comment>
<feature type="signal peptide" evidence="10">
    <location>
        <begin position="1"/>
        <end position="32"/>
    </location>
</feature>
<keyword evidence="6" id="KW-0472">Membrane</keyword>
<feature type="region of interest" description="Disordered" evidence="9">
    <location>
        <begin position="643"/>
        <end position="662"/>
    </location>
</feature>
<evidence type="ECO:0000313" key="12">
    <source>
        <dbReference type="Proteomes" id="UP000182427"/>
    </source>
</evidence>
<evidence type="ECO:0000313" key="11">
    <source>
        <dbReference type="EMBL" id="SDF66266.1"/>
    </source>
</evidence>
<dbReference type="RefSeq" id="WP_231966510.1">
    <property type="nucleotide sequence ID" value="NZ_LT629690.1"/>
</dbReference>
<dbReference type="SUPFAM" id="SSF56954">
    <property type="entry name" value="Outer membrane efflux proteins (OEP)"/>
    <property type="match status" value="1"/>
</dbReference>
<dbReference type="GO" id="GO:0015288">
    <property type="term" value="F:porin activity"/>
    <property type="evidence" value="ECO:0007669"/>
    <property type="project" value="TreeGrafter"/>
</dbReference>
<dbReference type="InterPro" id="IPR003423">
    <property type="entry name" value="OMP_efflux"/>
</dbReference>
<evidence type="ECO:0000256" key="1">
    <source>
        <dbReference type="ARBA" id="ARBA00004442"/>
    </source>
</evidence>
<dbReference type="InterPro" id="IPR051906">
    <property type="entry name" value="TolC-like"/>
</dbReference>
<evidence type="ECO:0000256" key="9">
    <source>
        <dbReference type="SAM" id="MobiDB-lite"/>
    </source>
</evidence>
<dbReference type="Proteomes" id="UP000182427">
    <property type="component" value="Chromosome I"/>
</dbReference>
<feature type="region of interest" description="Disordered" evidence="9">
    <location>
        <begin position="139"/>
        <end position="174"/>
    </location>
</feature>
<dbReference type="AlphaFoldDB" id="A0A1G7MX79"/>
<dbReference type="GO" id="GO:0015562">
    <property type="term" value="F:efflux transmembrane transporter activity"/>
    <property type="evidence" value="ECO:0007669"/>
    <property type="project" value="InterPro"/>
</dbReference>
<feature type="compositionally biased region" description="Polar residues" evidence="9">
    <location>
        <begin position="142"/>
        <end position="153"/>
    </location>
</feature>
<evidence type="ECO:0000256" key="10">
    <source>
        <dbReference type="SAM" id="SignalP"/>
    </source>
</evidence>
<name>A0A1G7MX79_9BACT</name>
<dbReference type="PANTHER" id="PTHR30026:SF23">
    <property type="entry name" value="TO APRF-PUTATIVE OUTER MEMBRANE EFFLUX PROTEIN OR SECRETED ALKALINE PHOSPHATASE-RELATED"/>
    <property type="match status" value="1"/>
</dbReference>
<evidence type="ECO:0000256" key="6">
    <source>
        <dbReference type="ARBA" id="ARBA00023136"/>
    </source>
</evidence>
<dbReference type="GO" id="GO:1990281">
    <property type="term" value="C:efflux pump complex"/>
    <property type="evidence" value="ECO:0007669"/>
    <property type="project" value="TreeGrafter"/>
</dbReference>
<dbReference type="EMBL" id="LT629690">
    <property type="protein sequence ID" value="SDF66266.1"/>
    <property type="molecule type" value="Genomic_DNA"/>
</dbReference>
<proteinExistence type="inferred from homology"/>
<keyword evidence="12" id="KW-1185">Reference proteome</keyword>
<keyword evidence="10" id="KW-0732">Signal</keyword>
<feature type="compositionally biased region" description="Gly residues" evidence="9">
    <location>
        <begin position="156"/>
        <end position="174"/>
    </location>
</feature>